<dbReference type="EMBL" id="AGNL01034843">
    <property type="protein sequence ID" value="EJK55034.1"/>
    <property type="molecule type" value="Genomic_DNA"/>
</dbReference>
<evidence type="ECO:0000313" key="3">
    <source>
        <dbReference type="Proteomes" id="UP000266841"/>
    </source>
</evidence>
<sequence length="140" mass="14950">MKSFFSSSSSSCTLLSVLALAVQQRANAGCSTGAPEFLPDFAYPQWANDGDKPMAKDLASCTANSAFYLRFEGTSLNDTIYDNSTDAFLLNGGTTQTFTCAQALDPNNKATIDLSEGVPNDDVECCNAFRYRSGIPISAE</sequence>
<keyword evidence="1" id="KW-0732">Signal</keyword>
<evidence type="ECO:0000256" key="1">
    <source>
        <dbReference type="SAM" id="SignalP"/>
    </source>
</evidence>
<feature type="signal peptide" evidence="1">
    <location>
        <begin position="1"/>
        <end position="28"/>
    </location>
</feature>
<feature type="non-terminal residue" evidence="2">
    <location>
        <position position="140"/>
    </location>
</feature>
<organism evidence="2 3">
    <name type="scientific">Thalassiosira oceanica</name>
    <name type="common">Marine diatom</name>
    <dbReference type="NCBI Taxonomy" id="159749"/>
    <lineage>
        <taxon>Eukaryota</taxon>
        <taxon>Sar</taxon>
        <taxon>Stramenopiles</taxon>
        <taxon>Ochrophyta</taxon>
        <taxon>Bacillariophyta</taxon>
        <taxon>Coscinodiscophyceae</taxon>
        <taxon>Thalassiosirophycidae</taxon>
        <taxon>Thalassiosirales</taxon>
        <taxon>Thalassiosiraceae</taxon>
        <taxon>Thalassiosira</taxon>
    </lineage>
</organism>
<evidence type="ECO:0000313" key="2">
    <source>
        <dbReference type="EMBL" id="EJK55034.1"/>
    </source>
</evidence>
<reference evidence="2 3" key="1">
    <citation type="journal article" date="2012" name="Genome Biol.">
        <title>Genome and low-iron response of an oceanic diatom adapted to chronic iron limitation.</title>
        <authorList>
            <person name="Lommer M."/>
            <person name="Specht M."/>
            <person name="Roy A.S."/>
            <person name="Kraemer L."/>
            <person name="Andreson R."/>
            <person name="Gutowska M.A."/>
            <person name="Wolf J."/>
            <person name="Bergner S.V."/>
            <person name="Schilhabel M.B."/>
            <person name="Klostermeier U.C."/>
            <person name="Beiko R.G."/>
            <person name="Rosenstiel P."/>
            <person name="Hippler M."/>
            <person name="Laroche J."/>
        </authorList>
    </citation>
    <scope>NUCLEOTIDE SEQUENCE [LARGE SCALE GENOMIC DNA]</scope>
    <source>
        <strain evidence="2 3">CCMP1005</strain>
    </source>
</reference>
<dbReference type="Proteomes" id="UP000266841">
    <property type="component" value="Unassembled WGS sequence"/>
</dbReference>
<comment type="caution">
    <text evidence="2">The sequence shown here is derived from an EMBL/GenBank/DDBJ whole genome shotgun (WGS) entry which is preliminary data.</text>
</comment>
<feature type="chain" id="PRO_5003836469" evidence="1">
    <location>
        <begin position="29"/>
        <end position="140"/>
    </location>
</feature>
<protein>
    <submittedName>
        <fullName evidence="2">Uncharacterized protein</fullName>
    </submittedName>
</protein>
<dbReference type="AlphaFoldDB" id="K0RRN6"/>
<proteinExistence type="predicted"/>
<name>K0RRN6_THAOC</name>
<keyword evidence="3" id="KW-1185">Reference proteome</keyword>
<accession>K0RRN6</accession>
<gene>
    <name evidence="2" type="ORF">THAOC_25279</name>
</gene>